<feature type="binding site" evidence="7">
    <location>
        <position position="46"/>
    </location>
    <ligand>
        <name>ATP</name>
        <dbReference type="ChEBI" id="CHEBI:30616"/>
    </ligand>
</feature>
<dbReference type="PROSITE" id="PS00107">
    <property type="entry name" value="PROTEIN_KINASE_ATP"/>
    <property type="match status" value="1"/>
</dbReference>
<proteinExistence type="inferred from homology"/>
<keyword evidence="2" id="KW-0808">Transferase</keyword>
<dbReference type="InterPro" id="IPR008271">
    <property type="entry name" value="Ser/Thr_kinase_AS"/>
</dbReference>
<sequence>MPGIQPLKPGDPAAVGGHRLLARLGAGGMGVVYLARSEGGGLLALKVIRAEYAADPRFRARFRREAAAARTGGRWLLPVTAADPDGRTPWLATAFAPGPSLAEAVDTYGPLPERTVRILGARLAEALTEVHGAGLVHRDLKPGNVLLALDGPRLIDFGIARADGATALTATDLVIGTPGFLSPEQAQARGAEVGPPSDVFSLGALLAYAATGRRPFAAATIAGTLFRTVHEPPDLDGTPPALLPLLRSCLAKEPMARPTGGEVRGWLEADPVSPGCPAPSDDWLPAPLPGLIAERSAAVLALPDPDPVPAPETGPEADTLAAEARGPEAAAGPAARGWRPSRRLLLGLAPVAAVGAAGGGFLFSRRGDAGGGRGPLPRYTLGLQADLSGPSRVLGLAQERGARLAVAHFNDTADRPFDLALSVRDDRGEPGRAAEVAARFVADERICGLLGPTGDAGLEAVVGHCQRALLPLVSVSVDSTRFNATTARAYVQLRPSESALSSGFLRYLSAVERSERTALIDDRAATGEEKWSLLEEIRQLLPAAGGLRTSTHQVPADTQDFGPVADSVLASRAQAAVYVGSSPHRAARCARALDLAGFDGTRMAPEQVLRPALPADGGPARLPFPREAGAAAEGWVCVTAYTDPLRLPAAGDFLRAYRATFPTPPAPGPTAPFALEAYDALLLLAAALRRPADGGPERGSTTTRLRTTRHTGLAKTLRFDARTGQFDWERSVFLWRVERGAAVFLGQMDGVERRGGWVSAARCGAVQCSGVQGAE</sequence>
<name>A0A0B5F1D5_STRA4</name>
<dbReference type="KEGG" id="sals:SLNWT_4984"/>
<keyword evidence="5 10" id="KW-0418">Kinase</keyword>
<dbReference type="Proteomes" id="UP000031523">
    <property type="component" value="Chromosome"/>
</dbReference>
<feature type="domain" description="Protein kinase" evidence="9">
    <location>
        <begin position="18"/>
        <end position="267"/>
    </location>
</feature>
<evidence type="ECO:0000313" key="10">
    <source>
        <dbReference type="EMBL" id="AJE85360.1"/>
    </source>
</evidence>
<evidence type="ECO:0000259" key="9">
    <source>
        <dbReference type="PROSITE" id="PS50011"/>
    </source>
</evidence>
<dbReference type="Pfam" id="PF13458">
    <property type="entry name" value="Peripla_BP_6"/>
    <property type="match status" value="1"/>
</dbReference>
<feature type="compositionally biased region" description="Low complexity" evidence="8">
    <location>
        <begin position="321"/>
        <end position="336"/>
    </location>
</feature>
<evidence type="ECO:0000256" key="8">
    <source>
        <dbReference type="SAM" id="MobiDB-lite"/>
    </source>
</evidence>
<dbReference type="EMBL" id="CP010519">
    <property type="protein sequence ID" value="AJE85360.1"/>
    <property type="molecule type" value="Genomic_DNA"/>
</dbReference>
<evidence type="ECO:0000313" key="11">
    <source>
        <dbReference type="Proteomes" id="UP000031523"/>
    </source>
</evidence>
<dbReference type="SUPFAM" id="SSF56112">
    <property type="entry name" value="Protein kinase-like (PK-like)"/>
    <property type="match status" value="1"/>
</dbReference>
<dbReference type="GO" id="GO:0004674">
    <property type="term" value="F:protein serine/threonine kinase activity"/>
    <property type="evidence" value="ECO:0007669"/>
    <property type="project" value="UniProtKB-KW"/>
</dbReference>
<evidence type="ECO:0000256" key="3">
    <source>
        <dbReference type="ARBA" id="ARBA00022729"/>
    </source>
</evidence>
<keyword evidence="3" id="KW-0732">Signal</keyword>
<dbReference type="SUPFAM" id="SSF53822">
    <property type="entry name" value="Periplasmic binding protein-like I"/>
    <property type="match status" value="1"/>
</dbReference>
<dbReference type="Gene3D" id="3.30.200.20">
    <property type="entry name" value="Phosphorylase Kinase, domain 1"/>
    <property type="match status" value="1"/>
</dbReference>
<evidence type="ECO:0000256" key="6">
    <source>
        <dbReference type="ARBA" id="ARBA00022840"/>
    </source>
</evidence>
<gene>
    <name evidence="10" type="ORF">SLNWT_4984</name>
</gene>
<dbReference type="AlphaFoldDB" id="A0A0B5F1D5"/>
<protein>
    <submittedName>
        <fullName evidence="10">Putative serine/threonine protein kinase</fullName>
    </submittedName>
</protein>
<evidence type="ECO:0000256" key="2">
    <source>
        <dbReference type="ARBA" id="ARBA00022679"/>
    </source>
</evidence>
<reference evidence="10 11" key="1">
    <citation type="submission" date="2015-01" db="EMBL/GenBank/DDBJ databases">
        <title>Enhanced salinomycin production by adjusting the supply of polyketide extender units in Streptomyce albus DSM 41398.</title>
        <authorList>
            <person name="Lu C."/>
        </authorList>
    </citation>
    <scope>NUCLEOTIDE SEQUENCE [LARGE SCALE GENOMIC DNA]</scope>
    <source>
        <strain evidence="11">ATCC 21838 / DSM 41398 / FERM P-419 / JCM 4703 / NBRC 107858</strain>
    </source>
</reference>
<dbReference type="GO" id="GO:0005524">
    <property type="term" value="F:ATP binding"/>
    <property type="evidence" value="ECO:0007669"/>
    <property type="project" value="UniProtKB-UniRule"/>
</dbReference>
<dbReference type="InterPro" id="IPR017441">
    <property type="entry name" value="Protein_kinase_ATP_BS"/>
</dbReference>
<evidence type="ECO:0000256" key="7">
    <source>
        <dbReference type="PROSITE-ProRule" id="PRU10141"/>
    </source>
</evidence>
<evidence type="ECO:0000256" key="4">
    <source>
        <dbReference type="ARBA" id="ARBA00022741"/>
    </source>
</evidence>
<dbReference type="CDD" id="cd14014">
    <property type="entry name" value="STKc_PknB_like"/>
    <property type="match status" value="1"/>
</dbReference>
<feature type="region of interest" description="Disordered" evidence="8">
    <location>
        <begin position="304"/>
        <end position="336"/>
    </location>
</feature>
<dbReference type="InterPro" id="IPR028082">
    <property type="entry name" value="Peripla_BP_I"/>
</dbReference>
<dbReference type="SMART" id="SM00220">
    <property type="entry name" value="S_TKc"/>
    <property type="match status" value="1"/>
</dbReference>
<dbReference type="Gene3D" id="3.40.50.2300">
    <property type="match status" value="2"/>
</dbReference>
<dbReference type="PANTHER" id="PTHR43289:SF34">
    <property type="entry name" value="SERINE_THREONINE-PROTEIN KINASE YBDM-RELATED"/>
    <property type="match status" value="1"/>
</dbReference>
<dbReference type="InterPro" id="IPR011009">
    <property type="entry name" value="Kinase-like_dom_sf"/>
</dbReference>
<comment type="similarity">
    <text evidence="1">Belongs to the leucine-binding protein family.</text>
</comment>
<dbReference type="Gene3D" id="1.10.510.10">
    <property type="entry name" value="Transferase(Phosphotransferase) domain 1"/>
    <property type="match status" value="1"/>
</dbReference>
<dbReference type="InterPro" id="IPR028081">
    <property type="entry name" value="Leu-bd"/>
</dbReference>
<evidence type="ECO:0000256" key="5">
    <source>
        <dbReference type="ARBA" id="ARBA00022777"/>
    </source>
</evidence>
<dbReference type="InterPro" id="IPR000719">
    <property type="entry name" value="Prot_kinase_dom"/>
</dbReference>
<keyword evidence="4 7" id="KW-0547">Nucleotide-binding</keyword>
<dbReference type="PANTHER" id="PTHR43289">
    <property type="entry name" value="MITOGEN-ACTIVATED PROTEIN KINASE KINASE KINASE 20-RELATED"/>
    <property type="match status" value="1"/>
</dbReference>
<organism evidence="10 11">
    <name type="scientific">Streptomyces albus (strain ATCC 21838 / DSM 41398 / FERM P-419 / JCM 4703 / NBRC 107858)</name>
    <dbReference type="NCBI Taxonomy" id="1081613"/>
    <lineage>
        <taxon>Bacteria</taxon>
        <taxon>Bacillati</taxon>
        <taxon>Actinomycetota</taxon>
        <taxon>Actinomycetes</taxon>
        <taxon>Kitasatosporales</taxon>
        <taxon>Streptomycetaceae</taxon>
        <taxon>Streptomyces</taxon>
    </lineage>
</organism>
<keyword evidence="10" id="KW-0723">Serine/threonine-protein kinase</keyword>
<dbReference type="PROSITE" id="PS50011">
    <property type="entry name" value="PROTEIN_KINASE_DOM"/>
    <property type="match status" value="1"/>
</dbReference>
<keyword evidence="6 7" id="KW-0067">ATP-binding</keyword>
<dbReference type="PROSITE" id="PS00108">
    <property type="entry name" value="PROTEIN_KINASE_ST"/>
    <property type="match status" value="1"/>
</dbReference>
<dbReference type="Pfam" id="PF00069">
    <property type="entry name" value="Pkinase"/>
    <property type="match status" value="1"/>
</dbReference>
<accession>A0A0B5F1D5</accession>
<evidence type="ECO:0000256" key="1">
    <source>
        <dbReference type="ARBA" id="ARBA00010062"/>
    </source>
</evidence>
<keyword evidence="11" id="KW-1185">Reference proteome</keyword>